<evidence type="ECO:0000256" key="3">
    <source>
        <dbReference type="ARBA" id="ARBA00022692"/>
    </source>
</evidence>
<dbReference type="CDD" id="cd06579">
    <property type="entry name" value="TM_PBP1_transp_AraH_like"/>
    <property type="match status" value="1"/>
</dbReference>
<feature type="transmembrane region" description="Helical" evidence="6">
    <location>
        <begin position="20"/>
        <end position="39"/>
    </location>
</feature>
<dbReference type="GO" id="GO:0022857">
    <property type="term" value="F:transmembrane transporter activity"/>
    <property type="evidence" value="ECO:0007669"/>
    <property type="project" value="InterPro"/>
</dbReference>
<dbReference type="RefSeq" id="WP_154314100.1">
    <property type="nucleotide sequence ID" value="NZ_JBKVAV010000004.1"/>
</dbReference>
<feature type="transmembrane region" description="Helical" evidence="6">
    <location>
        <begin position="271"/>
        <end position="293"/>
    </location>
</feature>
<evidence type="ECO:0000256" key="5">
    <source>
        <dbReference type="ARBA" id="ARBA00023136"/>
    </source>
</evidence>
<evidence type="ECO:0008006" key="9">
    <source>
        <dbReference type="Google" id="ProtNLM"/>
    </source>
</evidence>
<evidence type="ECO:0000256" key="6">
    <source>
        <dbReference type="SAM" id="Phobius"/>
    </source>
</evidence>
<dbReference type="InterPro" id="IPR001851">
    <property type="entry name" value="ABC_transp_permease"/>
</dbReference>
<dbReference type="PANTHER" id="PTHR32196">
    <property type="entry name" value="ABC TRANSPORTER PERMEASE PROTEIN YPHD-RELATED-RELATED"/>
    <property type="match status" value="1"/>
</dbReference>
<dbReference type="GO" id="GO:0005886">
    <property type="term" value="C:plasma membrane"/>
    <property type="evidence" value="ECO:0007669"/>
    <property type="project" value="UniProtKB-SubCell"/>
</dbReference>
<gene>
    <name evidence="7" type="ORF">GKE72_01050</name>
</gene>
<evidence type="ECO:0000313" key="7">
    <source>
        <dbReference type="EMBL" id="MSD14682.1"/>
    </source>
</evidence>
<keyword evidence="5 6" id="KW-0472">Membrane</keyword>
<feature type="transmembrane region" description="Helical" evidence="6">
    <location>
        <begin position="247"/>
        <end position="265"/>
    </location>
</feature>
<feature type="transmembrane region" description="Helical" evidence="6">
    <location>
        <begin position="46"/>
        <end position="66"/>
    </location>
</feature>
<reference evidence="7 8" key="1">
    <citation type="journal article" date="2019" name="Nat. Med.">
        <title>A library of human gut bacterial isolates paired with longitudinal multiomics data enables mechanistic microbiome research.</title>
        <authorList>
            <person name="Poyet M."/>
            <person name="Groussin M."/>
            <person name="Gibbons S.M."/>
            <person name="Avila-Pacheco J."/>
            <person name="Jiang X."/>
            <person name="Kearney S.M."/>
            <person name="Perrotta A.R."/>
            <person name="Berdy B."/>
            <person name="Zhao S."/>
            <person name="Lieberman T.D."/>
            <person name="Swanson P.K."/>
            <person name="Smith M."/>
            <person name="Roesemann S."/>
            <person name="Alexander J.E."/>
            <person name="Rich S.A."/>
            <person name="Livny J."/>
            <person name="Vlamakis H."/>
            <person name="Clish C."/>
            <person name="Bullock K."/>
            <person name="Deik A."/>
            <person name="Scott J."/>
            <person name="Pierce K.A."/>
            <person name="Xavier R.J."/>
            <person name="Alm E.J."/>
        </authorList>
    </citation>
    <scope>NUCLEOTIDE SEQUENCE [LARGE SCALE GENOMIC DNA]</scope>
    <source>
        <strain evidence="7 8">BIOML-A3</strain>
    </source>
</reference>
<evidence type="ECO:0000256" key="1">
    <source>
        <dbReference type="ARBA" id="ARBA00004651"/>
    </source>
</evidence>
<evidence type="ECO:0000256" key="2">
    <source>
        <dbReference type="ARBA" id="ARBA00022475"/>
    </source>
</evidence>
<feature type="transmembrane region" description="Helical" evidence="6">
    <location>
        <begin position="72"/>
        <end position="90"/>
    </location>
</feature>
<feature type="transmembrane region" description="Helical" evidence="6">
    <location>
        <begin position="166"/>
        <end position="187"/>
    </location>
</feature>
<proteinExistence type="predicted"/>
<accession>A0A844DUR2</accession>
<dbReference type="EMBL" id="WKRA01000001">
    <property type="protein sequence ID" value="MSD14682.1"/>
    <property type="molecule type" value="Genomic_DNA"/>
</dbReference>
<evidence type="ECO:0000256" key="4">
    <source>
        <dbReference type="ARBA" id="ARBA00022989"/>
    </source>
</evidence>
<protein>
    <recommendedName>
        <fullName evidence="9">ABC transporter permease</fullName>
    </recommendedName>
</protein>
<feature type="transmembrane region" description="Helical" evidence="6">
    <location>
        <begin position="95"/>
        <end position="118"/>
    </location>
</feature>
<dbReference type="Pfam" id="PF02653">
    <property type="entry name" value="BPD_transp_2"/>
    <property type="match status" value="1"/>
</dbReference>
<feature type="transmembrane region" description="Helical" evidence="6">
    <location>
        <begin position="216"/>
        <end position="235"/>
    </location>
</feature>
<comment type="subcellular location">
    <subcellularLocation>
        <location evidence="1">Cell membrane</location>
        <topology evidence="1">Multi-pass membrane protein</topology>
    </subcellularLocation>
</comment>
<evidence type="ECO:0000313" key="8">
    <source>
        <dbReference type="Proteomes" id="UP000431304"/>
    </source>
</evidence>
<feature type="transmembrane region" description="Helical" evidence="6">
    <location>
        <begin position="124"/>
        <end position="145"/>
    </location>
</feature>
<dbReference type="Proteomes" id="UP000431304">
    <property type="component" value="Unassembled WGS sequence"/>
</dbReference>
<organism evidence="7 8">
    <name type="scientific">Eubacterium ramulus</name>
    <dbReference type="NCBI Taxonomy" id="39490"/>
    <lineage>
        <taxon>Bacteria</taxon>
        <taxon>Bacillati</taxon>
        <taxon>Bacillota</taxon>
        <taxon>Clostridia</taxon>
        <taxon>Eubacteriales</taxon>
        <taxon>Eubacteriaceae</taxon>
        <taxon>Eubacterium</taxon>
    </lineage>
</organism>
<keyword evidence="3 6" id="KW-0812">Transmembrane</keyword>
<feature type="transmembrane region" description="Helical" evidence="6">
    <location>
        <begin position="300"/>
        <end position="317"/>
    </location>
</feature>
<keyword evidence="2" id="KW-1003">Cell membrane</keyword>
<comment type="caution">
    <text evidence="7">The sequence shown here is derived from an EMBL/GenBank/DDBJ whole genome shotgun (WGS) entry which is preliminary data.</text>
</comment>
<name>A0A844DUR2_EUBRA</name>
<keyword evidence="4 6" id="KW-1133">Transmembrane helix</keyword>
<dbReference type="AlphaFoldDB" id="A0A844DUR2"/>
<sequence>MNQKENKKDYAKIIGNLAPYIGLVAVIILFEALTGGALLSSGNVQALINSVIVTALAALGAVFVFGSGYFDMSLGGCICFSAAVGALVCVKTGSLVLGTIAIVAVAIAFGLVKGIFAATVNVPFFIFTIVLGSVLSSVVLVIIGNKSSIKLVDAGKEIFNPTTTQMTIINVICIVAFLIACIFIFNFTSMGIRVKNLGGNKISARQSGIDIRKTTIASFLISAVGVAIAAFLLVLRTRSISGTTAGSVGNDVMIALVLGGMPLSGGPRSKVSAGILGAATITVLNSGLTIMGLSTGQVQICRGIVFIVVVFISSFSYRTKLLPR</sequence>